<dbReference type="GO" id="GO:0051603">
    <property type="term" value="P:proteolysis involved in protein catabolic process"/>
    <property type="evidence" value="ECO:0007669"/>
    <property type="project" value="TreeGrafter"/>
</dbReference>
<dbReference type="InterPro" id="IPR054734">
    <property type="entry name" value="PqqF-like_C_4"/>
</dbReference>
<dbReference type="Gene3D" id="3.30.830.10">
    <property type="entry name" value="Metalloenzyme, LuxS/M16 peptidase-like"/>
    <property type="match status" value="4"/>
</dbReference>
<dbReference type="InterPro" id="IPR032632">
    <property type="entry name" value="Peptidase_M16_M"/>
</dbReference>
<dbReference type="GO" id="GO:0004222">
    <property type="term" value="F:metalloendopeptidase activity"/>
    <property type="evidence" value="ECO:0007669"/>
    <property type="project" value="InterPro"/>
</dbReference>
<dbReference type="GO" id="GO:0005829">
    <property type="term" value="C:cytosol"/>
    <property type="evidence" value="ECO:0007669"/>
    <property type="project" value="TreeGrafter"/>
</dbReference>
<feature type="domain" description="Coenzyme PQQ synthesis protein F-like C-terminal lobe" evidence="12">
    <location>
        <begin position="798"/>
        <end position="883"/>
    </location>
</feature>
<organism evidence="13 14">
    <name type="scientific">Steinernema hermaphroditum</name>
    <dbReference type="NCBI Taxonomy" id="289476"/>
    <lineage>
        <taxon>Eukaryota</taxon>
        <taxon>Metazoa</taxon>
        <taxon>Ecdysozoa</taxon>
        <taxon>Nematoda</taxon>
        <taxon>Chromadorea</taxon>
        <taxon>Rhabditida</taxon>
        <taxon>Tylenchina</taxon>
        <taxon>Panagrolaimomorpha</taxon>
        <taxon>Strongyloidoidea</taxon>
        <taxon>Steinernematidae</taxon>
        <taxon>Steinernema</taxon>
    </lineage>
</organism>
<dbReference type="Pfam" id="PF00675">
    <property type="entry name" value="Peptidase_M16"/>
    <property type="match status" value="1"/>
</dbReference>
<keyword evidence="3" id="KW-0645">Protease</keyword>
<evidence type="ECO:0000256" key="3">
    <source>
        <dbReference type="ARBA" id="ARBA00022670"/>
    </source>
</evidence>
<keyword evidence="4" id="KW-0479">Metal-binding</keyword>
<evidence type="ECO:0000259" key="9">
    <source>
        <dbReference type="Pfam" id="PF00675"/>
    </source>
</evidence>
<evidence type="ECO:0000259" key="10">
    <source>
        <dbReference type="Pfam" id="PF05193"/>
    </source>
</evidence>
<dbReference type="Pfam" id="PF05193">
    <property type="entry name" value="Peptidase_M16_C"/>
    <property type="match status" value="1"/>
</dbReference>
<dbReference type="PROSITE" id="PS00143">
    <property type="entry name" value="INSULINASE"/>
    <property type="match status" value="1"/>
</dbReference>
<comment type="similarity">
    <text evidence="2 8">Belongs to the peptidase M16 family.</text>
</comment>
<dbReference type="FunFam" id="3.30.830.10:FF:000012">
    <property type="entry name" value="Protease 3"/>
    <property type="match status" value="1"/>
</dbReference>
<sequence length="1021" mass="117987">MLANRVQNGERRFRKKAKKNKRLSETVIREFMLRAQVAAVSRRYNDIKRSDDRRNYRGLELSNGLRVLLVSDRSAKTCAAAVDVQVGSSADPEDIPGLAHLCEHLLFEGSKKYPMDNGLRSFVKRSGGEMNCSTEDDWTNFELEVPLKFLEEALDRLIYSFISPLFNEHIISSEIEAVDSEFRIYEKDDDRRIAQICRVLSRPGHDFRRFVEGNRQTLLDIPKSKGLRIRDQVIKFFKKHYSSNVMPLCLLGPQSLDDLEDLVLSLPLLEIPNRNVTPKGVEELRYGPEETGCRVDVVPVKKERYLGAIFVVQHCPSTLENIGRLFEYEGKGSLARELKQRGWSHSLDSRCTKGHSDTWCEISAKIHLSKEGLDHVEDIVQLLFVYIGMLKRTGPRGVPSRRKSSGTEEISTVLSLVTEIRNRPLDYRTTKSDSNLEAASIKSVLDQLTPRNMIYFVVAKENSDLANLEREQYYGIEYRKTKLDAAALKRFGRALRKESDLFYLPEEDGESSPSKSVLKAKKNRGFHNPHILRSDQVQCIWYLESLSSFRTFLMMEADRPSTEINASLTLPRVTSDAKSQVMAHLFTRCFEYQTREEFYDVETAGFEASVEPHCRGLELTFSDFDDRICETVGDYTRRLISFEPEKKVFEVVLDALKHELINVDVEQPYQQGSDLLDYVLTEDVWPNWQLLEASERVTFEDLVEFVPTLWSALHLELFVHGTLAEDEVLRLCSELMPENNSRVRPLSSNELAPLRELKIPAGVSYFYEHKQAIHSNSCVVFYLQLEPGVRNCVLLELLVLMMEDPAYYKLRKKERLGYIVWLHRRVKVTNGNGLRITVQGPYYPNYVESRIEAFLESFKSTLMEMSESDFDEYKETFRRNTEELNSKSLSFDECQLQVAECLQIRREDLLDFYERRIVAGAERRKVSIWVHSATGHKGSRVEARDGTVEIENLECFKDACEAYPEEEHSVQYLDFVATDFMENKDFMEKLKFDMSRANLMYHLCDCECRAMEAQRVGLVLQ</sequence>
<keyword evidence="14" id="KW-1185">Reference proteome</keyword>
<dbReference type="Pfam" id="PF16187">
    <property type="entry name" value="Peptidase_M16_M"/>
    <property type="match status" value="1"/>
</dbReference>
<evidence type="ECO:0000259" key="12">
    <source>
        <dbReference type="Pfam" id="PF22456"/>
    </source>
</evidence>
<dbReference type="Proteomes" id="UP001175271">
    <property type="component" value="Unassembled WGS sequence"/>
</dbReference>
<name>A0AA39LRA5_9BILA</name>
<evidence type="ECO:0000256" key="6">
    <source>
        <dbReference type="ARBA" id="ARBA00022833"/>
    </source>
</evidence>
<dbReference type="InterPro" id="IPR050626">
    <property type="entry name" value="Peptidase_M16"/>
</dbReference>
<feature type="domain" description="Peptidase M16 N-terminal" evidence="9">
    <location>
        <begin position="66"/>
        <end position="189"/>
    </location>
</feature>
<protein>
    <recommendedName>
        <fullName evidence="15">Peptidase M16 N-terminal domain-containing protein</fullName>
    </recommendedName>
</protein>
<keyword evidence="5" id="KW-0378">Hydrolase</keyword>
<dbReference type="InterPro" id="IPR011765">
    <property type="entry name" value="Pept_M16_N"/>
</dbReference>
<evidence type="ECO:0000256" key="4">
    <source>
        <dbReference type="ARBA" id="ARBA00022723"/>
    </source>
</evidence>
<dbReference type="InterPro" id="IPR001431">
    <property type="entry name" value="Pept_M16_Zn_BS"/>
</dbReference>
<proteinExistence type="inferred from homology"/>
<keyword evidence="6" id="KW-0862">Zinc</keyword>
<dbReference type="InterPro" id="IPR007863">
    <property type="entry name" value="Peptidase_M16_C"/>
</dbReference>
<evidence type="ECO:0000256" key="8">
    <source>
        <dbReference type="RuleBase" id="RU004447"/>
    </source>
</evidence>
<evidence type="ECO:0000259" key="11">
    <source>
        <dbReference type="Pfam" id="PF16187"/>
    </source>
</evidence>
<feature type="domain" description="Peptidase M16 middle/third" evidence="11">
    <location>
        <begin position="434"/>
        <end position="693"/>
    </location>
</feature>
<gene>
    <name evidence="13" type="ORF">QR680_019074</name>
</gene>
<evidence type="ECO:0000313" key="13">
    <source>
        <dbReference type="EMBL" id="KAK0407206.1"/>
    </source>
</evidence>
<accession>A0AA39LRA5</accession>
<evidence type="ECO:0000256" key="2">
    <source>
        <dbReference type="ARBA" id="ARBA00007261"/>
    </source>
</evidence>
<dbReference type="AlphaFoldDB" id="A0AA39LRA5"/>
<keyword evidence="7" id="KW-0482">Metalloprotease</keyword>
<dbReference type="InterPro" id="IPR011249">
    <property type="entry name" value="Metalloenz_LuxS/M16"/>
</dbReference>
<dbReference type="PANTHER" id="PTHR43690:SF18">
    <property type="entry name" value="INSULIN-DEGRADING ENZYME-RELATED"/>
    <property type="match status" value="1"/>
</dbReference>
<evidence type="ECO:0000256" key="1">
    <source>
        <dbReference type="ARBA" id="ARBA00001947"/>
    </source>
</evidence>
<reference evidence="13" key="1">
    <citation type="submission" date="2023-06" db="EMBL/GenBank/DDBJ databases">
        <title>Genomic analysis of the entomopathogenic nematode Steinernema hermaphroditum.</title>
        <authorList>
            <person name="Schwarz E.M."/>
            <person name="Heppert J.K."/>
            <person name="Baniya A."/>
            <person name="Schwartz H.T."/>
            <person name="Tan C.-H."/>
            <person name="Antoshechkin I."/>
            <person name="Sternberg P.W."/>
            <person name="Goodrich-Blair H."/>
            <person name="Dillman A.R."/>
        </authorList>
    </citation>
    <scope>NUCLEOTIDE SEQUENCE</scope>
    <source>
        <strain evidence="13">PS9179</strain>
        <tissue evidence="13">Whole animal</tissue>
    </source>
</reference>
<evidence type="ECO:0000256" key="7">
    <source>
        <dbReference type="ARBA" id="ARBA00023049"/>
    </source>
</evidence>
<dbReference type="EMBL" id="JAUCMV010000004">
    <property type="protein sequence ID" value="KAK0407206.1"/>
    <property type="molecule type" value="Genomic_DNA"/>
</dbReference>
<dbReference type="PANTHER" id="PTHR43690">
    <property type="entry name" value="NARDILYSIN"/>
    <property type="match status" value="1"/>
</dbReference>
<dbReference type="SUPFAM" id="SSF63411">
    <property type="entry name" value="LuxS/MPP-like metallohydrolase"/>
    <property type="match status" value="4"/>
</dbReference>
<comment type="cofactor">
    <cofactor evidence="1">
        <name>Zn(2+)</name>
        <dbReference type="ChEBI" id="CHEBI:29105"/>
    </cofactor>
</comment>
<evidence type="ECO:0000313" key="14">
    <source>
        <dbReference type="Proteomes" id="UP001175271"/>
    </source>
</evidence>
<dbReference type="GO" id="GO:0005739">
    <property type="term" value="C:mitochondrion"/>
    <property type="evidence" value="ECO:0007669"/>
    <property type="project" value="TreeGrafter"/>
</dbReference>
<evidence type="ECO:0000256" key="5">
    <source>
        <dbReference type="ARBA" id="ARBA00022801"/>
    </source>
</evidence>
<comment type="caution">
    <text evidence="13">The sequence shown here is derived from an EMBL/GenBank/DDBJ whole genome shotgun (WGS) entry which is preliminary data.</text>
</comment>
<dbReference type="Pfam" id="PF22456">
    <property type="entry name" value="PqqF-like_C_4"/>
    <property type="match status" value="1"/>
</dbReference>
<evidence type="ECO:0008006" key="15">
    <source>
        <dbReference type="Google" id="ProtNLM"/>
    </source>
</evidence>
<dbReference type="GO" id="GO:0043171">
    <property type="term" value="P:peptide catabolic process"/>
    <property type="evidence" value="ECO:0007669"/>
    <property type="project" value="TreeGrafter"/>
</dbReference>
<dbReference type="GO" id="GO:0046872">
    <property type="term" value="F:metal ion binding"/>
    <property type="evidence" value="ECO:0007669"/>
    <property type="project" value="UniProtKB-KW"/>
</dbReference>
<feature type="domain" description="Peptidase M16 C-terminal" evidence="10">
    <location>
        <begin position="230"/>
        <end position="395"/>
    </location>
</feature>